<evidence type="ECO:0000259" key="1">
    <source>
        <dbReference type="Pfam" id="PF22007"/>
    </source>
</evidence>
<dbReference type="Proteomes" id="UP001152872">
    <property type="component" value="Unassembled WGS sequence"/>
</dbReference>
<evidence type="ECO:0000259" key="2">
    <source>
        <dbReference type="Pfam" id="PF23988"/>
    </source>
</evidence>
<dbReference type="AlphaFoldDB" id="A0A9X4MCW7"/>
<accession>A0A9X4MCW7</accession>
<feature type="domain" description="DUF7309" evidence="2">
    <location>
        <begin position="161"/>
        <end position="251"/>
    </location>
</feature>
<keyword evidence="4" id="KW-1185">Reference proteome</keyword>
<protein>
    <submittedName>
        <fullName evidence="3">Uncharacterized protein</fullName>
    </submittedName>
</protein>
<gene>
    <name evidence="3" type="ORF">FEV09_20380</name>
</gene>
<dbReference type="EMBL" id="VBTY01000244">
    <property type="protein sequence ID" value="MDG3496900.1"/>
    <property type="molecule type" value="Genomic_DNA"/>
</dbReference>
<evidence type="ECO:0000313" key="4">
    <source>
        <dbReference type="Proteomes" id="UP001152872"/>
    </source>
</evidence>
<dbReference type="Pfam" id="PF22007">
    <property type="entry name" value="DUF6930"/>
    <property type="match status" value="1"/>
</dbReference>
<reference evidence="3" key="1">
    <citation type="submission" date="2019-05" db="EMBL/GenBank/DDBJ databases">
        <title>Whole genome sequencing of Pseudanabaena catenata USMAC16.</title>
        <authorList>
            <person name="Khan Z."/>
            <person name="Omar W.M."/>
            <person name="Convey P."/>
            <person name="Merican F."/>
            <person name="Najimudin N."/>
        </authorList>
    </citation>
    <scope>NUCLEOTIDE SEQUENCE</scope>
    <source>
        <strain evidence="3">USMAC16</strain>
    </source>
</reference>
<dbReference type="InterPro" id="IPR054216">
    <property type="entry name" value="DUF6930"/>
</dbReference>
<dbReference type="Pfam" id="PF23988">
    <property type="entry name" value="DUF7309"/>
    <property type="match status" value="1"/>
</dbReference>
<sequence>MTTLNRSTLRRLKKLKQSSAVWEGDRRSLPAKLRQPQDSSNIIPLHAHSEESKPHCILWVDGSQGMVRSMDVVDSSVGQEAFVRALLQAIEHPQSPAQPSLPQKILVCDRELQFYLRGVLQDLDISVEYVERLPLIDEIFSHILESFADNPPIVPERFSSALHSQSEQIWRNAPWNTLWDHQVISLEIDRWDIDTLYAIVMGKMGLEQGVIFYRSEESLVKFRHRIVSGSSEDEIEETFLHQDCLFNLFETPDLEMESDLPPFPFRGKMRSLPTATTPMKPIYGALHPLEGGRPYLYDEEAIALTVALEALNKFWEQYHKRLSTSFSNLSGTYTVYAPSLDSDAEEPINVVVKTMPDLANELHQLVVEEEDDDDDDSPLINEDLWPENALIHMMTIPWEQVEFLRKASIHHQLSESIPTILGTKKGEGLPGLMIQTSRPKALELIEQIDEFNGIHSLCFNPAEDIFGNICQLGLMVMGNDDLHLFGEFDKATLSGEHHKRWKQRAKNTKGNVCVIVAMGITGASRGNPAPHHILGYYEIKLIDDKELGLGKLRAEPAFDFDF</sequence>
<name>A0A9X4MCW7_9CYAN</name>
<proteinExistence type="predicted"/>
<comment type="caution">
    <text evidence="3">The sequence shown here is derived from an EMBL/GenBank/DDBJ whole genome shotgun (WGS) entry which is preliminary data.</text>
</comment>
<evidence type="ECO:0000313" key="3">
    <source>
        <dbReference type="EMBL" id="MDG3496900.1"/>
    </source>
</evidence>
<organism evidence="3 4">
    <name type="scientific">Pseudanabaena catenata USMAC16</name>
    <dbReference type="NCBI Taxonomy" id="1855837"/>
    <lineage>
        <taxon>Bacteria</taxon>
        <taxon>Bacillati</taxon>
        <taxon>Cyanobacteriota</taxon>
        <taxon>Cyanophyceae</taxon>
        <taxon>Pseudanabaenales</taxon>
        <taxon>Pseudanabaenaceae</taxon>
        <taxon>Pseudanabaena</taxon>
    </lineage>
</organism>
<dbReference type="InterPro" id="IPR055733">
    <property type="entry name" value="DUF7309"/>
</dbReference>
<dbReference type="RefSeq" id="WP_009629099.1">
    <property type="nucleotide sequence ID" value="NZ_VBTY01000244.1"/>
</dbReference>
<feature type="domain" description="DUF6930" evidence="1">
    <location>
        <begin position="8"/>
        <end position="143"/>
    </location>
</feature>